<evidence type="ECO:0000256" key="6">
    <source>
        <dbReference type="ARBA" id="ARBA00022884"/>
    </source>
</evidence>
<evidence type="ECO:0000256" key="12">
    <source>
        <dbReference type="ARBA" id="ARBA00023288"/>
    </source>
</evidence>
<keyword evidence="7" id="KW-0164">Citrullination</keyword>
<evidence type="ECO:0000259" key="15">
    <source>
        <dbReference type="Pfam" id="PF16205"/>
    </source>
</evidence>
<keyword evidence="6" id="KW-0694">RNA-binding</keyword>
<evidence type="ECO:0000256" key="11">
    <source>
        <dbReference type="ARBA" id="ARBA00023274"/>
    </source>
</evidence>
<dbReference type="SUPFAM" id="SSF50249">
    <property type="entry name" value="Nucleic acid-binding proteins"/>
    <property type="match status" value="1"/>
</dbReference>
<evidence type="ECO:0000256" key="4">
    <source>
        <dbReference type="ARBA" id="ARBA00022490"/>
    </source>
</evidence>
<keyword evidence="4" id="KW-0963">Cytoplasm</keyword>
<evidence type="ECO:0000256" key="13">
    <source>
        <dbReference type="ARBA" id="ARBA00035164"/>
    </source>
</evidence>
<dbReference type="PANTHER" id="PTHR10744:SF9">
    <property type="entry name" value="40S RIBOSOMAL PROTEIN S11-RELATED"/>
    <property type="match status" value="1"/>
</dbReference>
<accession>A0A7L5NZS3</accession>
<dbReference type="GO" id="GO:0003723">
    <property type="term" value="F:RNA binding"/>
    <property type="evidence" value="ECO:0007669"/>
    <property type="project" value="UniProtKB-KW"/>
</dbReference>
<dbReference type="Pfam" id="PF16205">
    <property type="entry name" value="Ribosomal_S17_N"/>
    <property type="match status" value="1"/>
</dbReference>
<dbReference type="Pfam" id="PF00366">
    <property type="entry name" value="Ribosomal_S17"/>
    <property type="match status" value="1"/>
</dbReference>
<keyword evidence="9" id="KW-0007">Acetylation</keyword>
<proteinExistence type="evidence at transcript level"/>
<evidence type="ECO:0000256" key="3">
    <source>
        <dbReference type="ARBA" id="ARBA00022481"/>
    </source>
</evidence>
<keyword evidence="8 16" id="KW-0689">Ribosomal protein</keyword>
<dbReference type="EMBL" id="MT583846">
    <property type="protein sequence ID" value="QLA09577.1"/>
    <property type="molecule type" value="mRNA"/>
</dbReference>
<evidence type="ECO:0000256" key="9">
    <source>
        <dbReference type="ARBA" id="ARBA00022990"/>
    </source>
</evidence>
<reference evidence="16" key="1">
    <citation type="submission" date="2020-06" db="EMBL/GenBank/DDBJ databases">
        <title>Cryo-EM structure of the highly atypical cytoplasmic ribosome of Euglena gracilis.</title>
        <authorList>
            <person name="Matzov D."/>
            <person name="Taoka M."/>
            <person name="Nobe Y."/>
            <person name="Yamauchi Y."/>
            <person name="Halfon Y."/>
            <person name="Asis N."/>
            <person name="Zimermann E."/>
            <person name="Rozenberg H."/>
            <person name="Bashan A."/>
            <person name="Bushan S."/>
            <person name="Isobe T."/>
            <person name="Gray M.W."/>
            <person name="Yonath A."/>
            <person name="Shalev-Benami M."/>
        </authorList>
    </citation>
    <scope>NUCLEOTIDE SEQUENCE</scope>
    <source>
        <strain evidence="16">Z</strain>
    </source>
</reference>
<dbReference type="CDD" id="cd00364">
    <property type="entry name" value="Ribosomal_uS17"/>
    <property type="match status" value="1"/>
</dbReference>
<dbReference type="AlphaFoldDB" id="A0A7L5NZS3"/>
<keyword evidence="11" id="KW-0687">Ribonucleoprotein</keyword>
<organism evidence="16">
    <name type="scientific">Euglena gracilis</name>
    <dbReference type="NCBI Taxonomy" id="3039"/>
    <lineage>
        <taxon>Eukaryota</taxon>
        <taxon>Discoba</taxon>
        <taxon>Euglenozoa</taxon>
        <taxon>Euglenida</taxon>
        <taxon>Spirocuta</taxon>
        <taxon>Euglenophyceae</taxon>
        <taxon>Euglenales</taxon>
        <taxon>Euglenaceae</taxon>
        <taxon>Euglena</taxon>
    </lineage>
</organism>
<feature type="domain" description="Small ribosomal subunit protein uS17 N-terminal" evidence="15">
    <location>
        <begin position="9"/>
        <end position="76"/>
    </location>
</feature>
<dbReference type="GO" id="GO:0022627">
    <property type="term" value="C:cytosolic small ribosomal subunit"/>
    <property type="evidence" value="ECO:0007669"/>
    <property type="project" value="TreeGrafter"/>
</dbReference>
<dbReference type="InterPro" id="IPR012340">
    <property type="entry name" value="NA-bd_OB-fold"/>
</dbReference>
<evidence type="ECO:0000256" key="5">
    <source>
        <dbReference type="ARBA" id="ARBA00022553"/>
    </source>
</evidence>
<dbReference type="FunFam" id="2.40.50.1000:FF:000008">
    <property type="entry name" value="40S ribosomal protein S11"/>
    <property type="match status" value="1"/>
</dbReference>
<dbReference type="Gene3D" id="2.40.50.1000">
    <property type="match status" value="1"/>
</dbReference>
<evidence type="ECO:0000313" key="16">
    <source>
        <dbReference type="EMBL" id="QLA09577.1"/>
    </source>
</evidence>
<name>A0A7L5NZS3_EUGGR</name>
<keyword evidence="3" id="KW-0488">Methylation</keyword>
<evidence type="ECO:0000256" key="14">
    <source>
        <dbReference type="ARBA" id="ARBA00035471"/>
    </source>
</evidence>
<comment type="subcellular location">
    <subcellularLocation>
        <location evidence="1">Cytoplasm</location>
    </subcellularLocation>
</comment>
<dbReference type="GO" id="GO:0003735">
    <property type="term" value="F:structural constituent of ribosome"/>
    <property type="evidence" value="ECO:0007669"/>
    <property type="project" value="InterPro"/>
</dbReference>
<keyword evidence="5" id="KW-0597">Phosphoprotein</keyword>
<sequence length="164" mass="19236">MTEVELDDNAFHKQDNIFLAAKNPSSKWVAPGSKGRRRWWKKIGLGFKTPKAAILGTYIDHKCPFTSKVSIRGRILRGIIIRHKMFRTVVVRRNYLHYQKKYKRYEKRHKNWSVHISPAFDFSIGDEVVFGQCRPLSKTVTFNVLQVVPKSKKVAAQRKEFEKF</sequence>
<comment type="similarity">
    <text evidence="2">Belongs to the universal ribosomal protein uS17 family.</text>
</comment>
<protein>
    <recommendedName>
        <fullName evidence="13">Small ribosomal subunit protein uS17</fullName>
    </recommendedName>
    <alternativeName>
        <fullName evidence="14">40S ribosomal protein S11</fullName>
    </alternativeName>
</protein>
<evidence type="ECO:0000256" key="10">
    <source>
        <dbReference type="ARBA" id="ARBA00023139"/>
    </source>
</evidence>
<dbReference type="PRINTS" id="PR00973">
    <property type="entry name" value="RIBOSOMALS17"/>
</dbReference>
<evidence type="ECO:0000256" key="1">
    <source>
        <dbReference type="ARBA" id="ARBA00004496"/>
    </source>
</evidence>
<evidence type="ECO:0000256" key="7">
    <source>
        <dbReference type="ARBA" id="ARBA00022934"/>
    </source>
</evidence>
<keyword evidence="12" id="KW-0449">Lipoprotein</keyword>
<dbReference type="InterPro" id="IPR000266">
    <property type="entry name" value="Ribosomal_uS17"/>
</dbReference>
<keyword evidence="10" id="KW-0564">Palmitate</keyword>
<dbReference type="InterPro" id="IPR032440">
    <property type="entry name" value="Ribosomal_uS17_N"/>
</dbReference>
<dbReference type="GO" id="GO:0006412">
    <property type="term" value="P:translation"/>
    <property type="evidence" value="ECO:0007669"/>
    <property type="project" value="InterPro"/>
</dbReference>
<evidence type="ECO:0000256" key="2">
    <source>
        <dbReference type="ARBA" id="ARBA00010254"/>
    </source>
</evidence>
<evidence type="ECO:0000256" key="8">
    <source>
        <dbReference type="ARBA" id="ARBA00022980"/>
    </source>
</evidence>
<dbReference type="PANTHER" id="PTHR10744">
    <property type="entry name" value="40S RIBOSOMAL PROTEIN S11 FAMILY MEMBER"/>
    <property type="match status" value="1"/>
</dbReference>